<dbReference type="STRING" id="797210.Halxa_2750"/>
<dbReference type="HOGENOM" id="CLU_2550190_0_0_2"/>
<proteinExistence type="predicted"/>
<keyword evidence="2" id="KW-1185">Reference proteome</keyword>
<evidence type="ECO:0000313" key="2">
    <source>
        <dbReference type="Proteomes" id="UP000006794"/>
    </source>
</evidence>
<organism evidence="1 2">
    <name type="scientific">Halopiger xanaduensis (strain DSM 18323 / JCM 14033 / SH-6)</name>
    <dbReference type="NCBI Taxonomy" id="797210"/>
    <lineage>
        <taxon>Archaea</taxon>
        <taxon>Methanobacteriati</taxon>
        <taxon>Methanobacteriota</taxon>
        <taxon>Stenosarchaea group</taxon>
        <taxon>Halobacteria</taxon>
        <taxon>Halobacteriales</taxon>
        <taxon>Natrialbaceae</taxon>
        <taxon>Halopiger</taxon>
    </lineage>
</organism>
<evidence type="ECO:0000313" key="1">
    <source>
        <dbReference type="EMBL" id="AEH37366.1"/>
    </source>
</evidence>
<reference evidence="1 2" key="1">
    <citation type="journal article" date="2012" name="Stand. Genomic Sci.">
        <title>Complete genome sequence of Halopiger xanaduensis type strain (SH-6(T)).</title>
        <authorList>
            <person name="Anderson I."/>
            <person name="Tindall B.J."/>
            <person name="Rohde M."/>
            <person name="Lucas S."/>
            <person name="Han J."/>
            <person name="Lapidus A."/>
            <person name="Cheng J.F."/>
            <person name="Goodwin L."/>
            <person name="Pitluck S."/>
            <person name="Peters L."/>
            <person name="Pati A."/>
            <person name="Mikhailova N."/>
            <person name="Pagani I."/>
            <person name="Teshima H."/>
            <person name="Han C."/>
            <person name="Tapia R."/>
            <person name="Land M."/>
            <person name="Woyke T."/>
            <person name="Klenk H.P."/>
            <person name="Kyrpides N."/>
            <person name="Ivanova N."/>
        </authorList>
    </citation>
    <scope>NUCLEOTIDE SEQUENCE [LARGE SCALE GENOMIC DNA]</scope>
    <source>
        <strain evidence="2">DSM 18323 / JCM 14033 / SH-6</strain>
    </source>
</reference>
<sequence>MRAAKIPFVSTDPRLRTGRELGRATAKGSSGPDADAVTVRHRNGSRFDCGDGGRIVADALATEYGDRAQPLKRDRRTLAEFC</sequence>
<accession>F8D3K1</accession>
<dbReference type="Proteomes" id="UP000006794">
    <property type="component" value="Chromosome"/>
</dbReference>
<protein>
    <submittedName>
        <fullName evidence="1">Uncharacterized protein</fullName>
    </submittedName>
</protein>
<dbReference type="EMBL" id="CP002839">
    <property type="protein sequence ID" value="AEH37366.1"/>
    <property type="molecule type" value="Genomic_DNA"/>
</dbReference>
<dbReference type="AlphaFoldDB" id="F8D3K1"/>
<gene>
    <name evidence="1" type="ordered locus">Halxa_2750</name>
</gene>
<dbReference type="KEGG" id="hxa:Halxa_2750"/>
<name>F8D3K1_HALXS</name>